<dbReference type="Proteomes" id="UP000422764">
    <property type="component" value="Chromosome"/>
</dbReference>
<dbReference type="InterPro" id="IPR023210">
    <property type="entry name" value="NADP_OxRdtase_dom"/>
</dbReference>
<dbReference type="PRINTS" id="PR00069">
    <property type="entry name" value="ALDKETRDTASE"/>
</dbReference>
<keyword evidence="2" id="KW-0408">Iron</keyword>
<dbReference type="InterPro" id="IPR036812">
    <property type="entry name" value="NAD(P)_OxRdtase_dom_sf"/>
</dbReference>
<dbReference type="PANTHER" id="PTHR43312:SF1">
    <property type="entry name" value="NADP-DEPENDENT OXIDOREDUCTASE DOMAIN-CONTAINING PROTEIN"/>
    <property type="match status" value="1"/>
</dbReference>
<evidence type="ECO:0000259" key="4">
    <source>
        <dbReference type="PROSITE" id="PS51379"/>
    </source>
</evidence>
<feature type="domain" description="4Fe-4S ferredoxin-type" evidence="4">
    <location>
        <begin position="299"/>
        <end position="328"/>
    </location>
</feature>
<proteinExistence type="predicted"/>
<dbReference type="GO" id="GO:0046872">
    <property type="term" value="F:metal ion binding"/>
    <property type="evidence" value="ECO:0007669"/>
    <property type="project" value="UniProtKB-KW"/>
</dbReference>
<dbReference type="EMBL" id="CP046522">
    <property type="protein sequence ID" value="QGU94785.1"/>
    <property type="molecule type" value="Genomic_DNA"/>
</dbReference>
<dbReference type="Pfam" id="PF13534">
    <property type="entry name" value="Fer4_17"/>
    <property type="match status" value="1"/>
</dbReference>
<evidence type="ECO:0000256" key="3">
    <source>
        <dbReference type="ARBA" id="ARBA00023014"/>
    </source>
</evidence>
<dbReference type="CDD" id="cd19100">
    <property type="entry name" value="AKR_unchar"/>
    <property type="match status" value="1"/>
</dbReference>
<evidence type="ECO:0000256" key="2">
    <source>
        <dbReference type="ARBA" id="ARBA00023004"/>
    </source>
</evidence>
<dbReference type="SUPFAM" id="SSF51430">
    <property type="entry name" value="NAD(P)-linked oxidoreductase"/>
    <property type="match status" value="1"/>
</dbReference>
<dbReference type="PROSITE" id="PS00198">
    <property type="entry name" value="4FE4S_FER_1"/>
    <property type="match status" value="1"/>
</dbReference>
<keyword evidence="1" id="KW-0479">Metal-binding</keyword>
<reference evidence="5 6" key="1">
    <citation type="submission" date="2019-12" db="EMBL/GenBank/DDBJ databases">
        <title>Genome sequenceing of Clostridium bovifaecis.</title>
        <authorList>
            <person name="Yao Y."/>
        </authorList>
    </citation>
    <scope>NUCLEOTIDE SEQUENCE [LARGE SCALE GENOMIC DNA]</scope>
    <source>
        <strain evidence="5 6">BXX</strain>
    </source>
</reference>
<dbReference type="Gene3D" id="3.20.20.100">
    <property type="entry name" value="NADP-dependent oxidoreductase domain"/>
    <property type="match status" value="1"/>
</dbReference>
<evidence type="ECO:0000256" key="1">
    <source>
        <dbReference type="ARBA" id="ARBA00022723"/>
    </source>
</evidence>
<sequence>MDKRVLGKTNFNVSVIGFGGIPIQKVSEETAITLVKKAHELGINFIDSAAGYGKSEELLGYGIRETGRENWVIATKAPDRDYEGMKKAIENSLRRFQIDTIDLYQLHNVRTEAEYEMVISENGALRALKEAKKEGKIKEIGITSHSLDIISKVIENGEFSTIQFPYNPVERQAEELFRKAKKLNIGVIVMKPMAGGAIENKEYSLRFILENENVTSAIPGMNTIEQVEENSKIGNNFTKLSAEEKKAILEEAERLGTEFCRRCGYCAPCPKEIDIPTQFLLEGYLKRYDLKDWAVERYTSQEHGPKDCVACGNCETKCPYDLPIRNMMKRVYSSFESL</sequence>
<dbReference type="InterPro" id="IPR053135">
    <property type="entry name" value="AKR2_Oxidoreductase"/>
</dbReference>
<dbReference type="InterPro" id="IPR020471">
    <property type="entry name" value="AKR"/>
</dbReference>
<dbReference type="SUPFAM" id="SSF46548">
    <property type="entry name" value="alpha-helical ferredoxin"/>
    <property type="match status" value="1"/>
</dbReference>
<dbReference type="Pfam" id="PF00248">
    <property type="entry name" value="Aldo_ket_red"/>
    <property type="match status" value="1"/>
</dbReference>
<organism evidence="5 6">
    <name type="scientific">Clostridium bovifaecis</name>
    <dbReference type="NCBI Taxonomy" id="2184719"/>
    <lineage>
        <taxon>Bacteria</taxon>
        <taxon>Bacillati</taxon>
        <taxon>Bacillota</taxon>
        <taxon>Clostridia</taxon>
        <taxon>Eubacteriales</taxon>
        <taxon>Clostridiaceae</taxon>
        <taxon>Clostridium</taxon>
    </lineage>
</organism>
<protein>
    <submittedName>
        <fullName evidence="5">Aldo/keto reductase</fullName>
    </submittedName>
</protein>
<dbReference type="AlphaFoldDB" id="A0A6I6FAL0"/>
<gene>
    <name evidence="5" type="ORF">GOM49_06455</name>
</gene>
<dbReference type="GO" id="GO:0016491">
    <property type="term" value="F:oxidoreductase activity"/>
    <property type="evidence" value="ECO:0007669"/>
    <property type="project" value="InterPro"/>
</dbReference>
<keyword evidence="6" id="KW-1185">Reference proteome</keyword>
<dbReference type="PANTHER" id="PTHR43312">
    <property type="entry name" value="D-THREO-ALDOSE 1-DEHYDROGENASE"/>
    <property type="match status" value="1"/>
</dbReference>
<keyword evidence="3" id="KW-0411">Iron-sulfur</keyword>
<evidence type="ECO:0000313" key="5">
    <source>
        <dbReference type="EMBL" id="QGU94785.1"/>
    </source>
</evidence>
<dbReference type="GO" id="GO:0051536">
    <property type="term" value="F:iron-sulfur cluster binding"/>
    <property type="evidence" value="ECO:0007669"/>
    <property type="project" value="UniProtKB-KW"/>
</dbReference>
<dbReference type="InterPro" id="IPR017900">
    <property type="entry name" value="4Fe4S_Fe_S_CS"/>
</dbReference>
<name>A0A6I6FAL0_9CLOT</name>
<dbReference type="InterPro" id="IPR017896">
    <property type="entry name" value="4Fe4S_Fe-S-bd"/>
</dbReference>
<evidence type="ECO:0000313" key="6">
    <source>
        <dbReference type="Proteomes" id="UP000422764"/>
    </source>
</evidence>
<accession>A0A6I6FAL0</accession>
<dbReference type="PROSITE" id="PS51379">
    <property type="entry name" value="4FE4S_FER_2"/>
    <property type="match status" value="1"/>
</dbReference>